<evidence type="ECO:0000313" key="1">
    <source>
        <dbReference type="EMBL" id="AXC16163.1"/>
    </source>
</evidence>
<geneLocation type="plasmid" evidence="2">
    <name>pacpol4</name>
</geneLocation>
<protein>
    <submittedName>
        <fullName evidence="1">Uncharacterized protein</fullName>
    </submittedName>
</protein>
<keyword evidence="2" id="KW-1185">Reference proteome</keyword>
<dbReference type="Proteomes" id="UP000253606">
    <property type="component" value="Plasmid pACPOL4"/>
</dbReference>
<organism evidence="1 2">
    <name type="scientific">Acidisarcina polymorpha</name>
    <dbReference type="NCBI Taxonomy" id="2211140"/>
    <lineage>
        <taxon>Bacteria</taxon>
        <taxon>Pseudomonadati</taxon>
        <taxon>Acidobacteriota</taxon>
        <taxon>Terriglobia</taxon>
        <taxon>Terriglobales</taxon>
        <taxon>Acidobacteriaceae</taxon>
        <taxon>Acidisarcina</taxon>
    </lineage>
</organism>
<proteinExistence type="predicted"/>
<gene>
    <name evidence="1" type="ORF">ACPOL_6959</name>
</gene>
<reference evidence="1 2" key="1">
    <citation type="journal article" date="2018" name="Front. Microbiol.">
        <title>Hydrolytic Capabilities as a Key to Environmental Success: Chitinolytic and Cellulolytic Acidobacteria From Acidic Sub-arctic Soils and Boreal Peatlands.</title>
        <authorList>
            <person name="Belova S.E."/>
            <person name="Ravin N.V."/>
            <person name="Pankratov T.A."/>
            <person name="Rakitin A.L."/>
            <person name="Ivanova A.A."/>
            <person name="Beletsky A.V."/>
            <person name="Mardanov A.V."/>
            <person name="Sinninghe Damste J.S."/>
            <person name="Dedysh S.N."/>
        </authorList>
    </citation>
    <scope>NUCLEOTIDE SEQUENCE [LARGE SCALE GENOMIC DNA]</scope>
    <source>
        <strain evidence="1 2">SBC82</strain>
        <plasmid evidence="2">pacpol4</plasmid>
    </source>
</reference>
<name>A0A2Z5GAD0_9BACT</name>
<dbReference type="EMBL" id="CP030843">
    <property type="protein sequence ID" value="AXC16163.1"/>
    <property type="molecule type" value="Genomic_DNA"/>
</dbReference>
<dbReference type="AlphaFoldDB" id="A0A2Z5GAD0"/>
<accession>A0A2Z5GAD0</accession>
<dbReference type="KEGG" id="abas:ACPOL_6959"/>
<sequence>MVTIDPTLGIALTEPSQRVVGGRGLAQRRFVVGRSAEGDERMVFVRHGSNLNVAITARAIGTSSDSSRCI</sequence>
<evidence type="ECO:0000313" key="2">
    <source>
        <dbReference type="Proteomes" id="UP000253606"/>
    </source>
</evidence>
<keyword evidence="1" id="KW-0614">Plasmid</keyword>